<evidence type="ECO:0000313" key="2">
    <source>
        <dbReference type="EMBL" id="OGL98845.1"/>
    </source>
</evidence>
<accession>A0A1F7W7Q6</accession>
<comment type="caution">
    <text evidence="2">The sequence shown here is derived from an EMBL/GenBank/DDBJ whole genome shotgun (WGS) entry which is preliminary data.</text>
</comment>
<dbReference type="AlphaFoldDB" id="A0A1F7W7Q6"/>
<evidence type="ECO:0000256" key="1">
    <source>
        <dbReference type="SAM" id="MobiDB-lite"/>
    </source>
</evidence>
<gene>
    <name evidence="2" type="ORF">A2304_05125</name>
</gene>
<sequence>MFRWLGTQLKTSRTTARKDGGFAFRLFWFVVSREDRYHVTNVNVFMNRRGEYFQNPREAASDVSHATKRTASKTYAETRPSLSARERKHRRDEDARKFAETTVRATGDVVEARARVERGLGNLRDQMDSLTEFDPKLQEEYEFLKAQQEALALMPDREMATKKSPGVPEISIKSSRKRPESLPGLFDRMRSGWTSLKIRLFGPPELQPAIPSGTTAYEATWTEERKAQRSIDRAREVASVQERAIETIQTKLDQENARLHTVTQILMRRRKQTMPANARAKYVVEVQTIKARIRDSERLLRIAEADRDRKRIQKIAA</sequence>
<dbReference type="Proteomes" id="UP000176501">
    <property type="component" value="Unassembled WGS sequence"/>
</dbReference>
<protein>
    <submittedName>
        <fullName evidence="2">Uncharacterized protein</fullName>
    </submittedName>
</protein>
<name>A0A1F7W7Q6_9BACT</name>
<feature type="region of interest" description="Disordered" evidence="1">
    <location>
        <begin position="160"/>
        <end position="185"/>
    </location>
</feature>
<feature type="region of interest" description="Disordered" evidence="1">
    <location>
        <begin position="59"/>
        <end position="95"/>
    </location>
</feature>
<proteinExistence type="predicted"/>
<evidence type="ECO:0000313" key="3">
    <source>
        <dbReference type="Proteomes" id="UP000176501"/>
    </source>
</evidence>
<organism evidence="2 3">
    <name type="scientific">Candidatus Uhrbacteria bacterium RIFOXYB2_FULL_57_15</name>
    <dbReference type="NCBI Taxonomy" id="1802422"/>
    <lineage>
        <taxon>Bacteria</taxon>
        <taxon>Candidatus Uhriibacteriota</taxon>
    </lineage>
</organism>
<dbReference type="EMBL" id="MGFE01000014">
    <property type="protein sequence ID" value="OGL98845.1"/>
    <property type="molecule type" value="Genomic_DNA"/>
</dbReference>
<reference evidence="2 3" key="1">
    <citation type="journal article" date="2016" name="Nat. Commun.">
        <title>Thousands of microbial genomes shed light on interconnected biogeochemical processes in an aquifer system.</title>
        <authorList>
            <person name="Anantharaman K."/>
            <person name="Brown C.T."/>
            <person name="Hug L.A."/>
            <person name="Sharon I."/>
            <person name="Castelle C.J."/>
            <person name="Probst A.J."/>
            <person name="Thomas B.C."/>
            <person name="Singh A."/>
            <person name="Wilkins M.J."/>
            <person name="Karaoz U."/>
            <person name="Brodie E.L."/>
            <person name="Williams K.H."/>
            <person name="Hubbard S.S."/>
            <person name="Banfield J.F."/>
        </authorList>
    </citation>
    <scope>NUCLEOTIDE SEQUENCE [LARGE SCALE GENOMIC DNA]</scope>
</reference>